<accession>A0A261XY66</accession>
<name>A0A261XY66_9FUNG</name>
<feature type="compositionally biased region" description="Polar residues" evidence="1">
    <location>
        <begin position="1"/>
        <end position="12"/>
    </location>
</feature>
<evidence type="ECO:0000313" key="2">
    <source>
        <dbReference type="EMBL" id="OZJ03258.1"/>
    </source>
</evidence>
<sequence length="117" mass="12647">MLRTTYTRTIKTSPAVRQLATSSVQLKQGPATTDKGQKKTAEPHATSKLKDLLFGGGSKEGLDPQSKAARDSIDAKRKHEANQKSGSVYGQQPTGRETKRSPGPVIGMEDQVGQRKK</sequence>
<gene>
    <name evidence="2" type="ORF">BZG36_03517</name>
</gene>
<dbReference type="Proteomes" id="UP000242875">
    <property type="component" value="Unassembled WGS sequence"/>
</dbReference>
<dbReference type="AlphaFoldDB" id="A0A261XY66"/>
<dbReference type="EMBL" id="MVBO01000095">
    <property type="protein sequence ID" value="OZJ03258.1"/>
    <property type="molecule type" value="Genomic_DNA"/>
</dbReference>
<evidence type="ECO:0000313" key="3">
    <source>
        <dbReference type="Proteomes" id="UP000242875"/>
    </source>
</evidence>
<feature type="region of interest" description="Disordered" evidence="1">
    <location>
        <begin position="1"/>
        <end position="117"/>
    </location>
</feature>
<keyword evidence="3" id="KW-1185">Reference proteome</keyword>
<evidence type="ECO:0000256" key="1">
    <source>
        <dbReference type="SAM" id="MobiDB-lite"/>
    </source>
</evidence>
<feature type="compositionally biased region" description="Polar residues" evidence="1">
    <location>
        <begin position="83"/>
        <end position="95"/>
    </location>
</feature>
<proteinExistence type="predicted"/>
<comment type="caution">
    <text evidence="2">The sequence shown here is derived from an EMBL/GenBank/DDBJ whole genome shotgun (WGS) entry which is preliminary data.</text>
</comment>
<reference evidence="2 3" key="1">
    <citation type="journal article" date="2017" name="Mycologia">
        <title>Bifiguratus adelaidae, gen. et sp. nov., a new member of Mucoromycotina in endophytic and soil-dwelling habitats.</title>
        <authorList>
            <person name="Torres-Cruz T.J."/>
            <person name="Billingsley Tobias T.L."/>
            <person name="Almatruk M."/>
            <person name="Hesse C."/>
            <person name="Kuske C.R."/>
            <person name="Desiro A."/>
            <person name="Benucci G.M."/>
            <person name="Bonito G."/>
            <person name="Stajich J.E."/>
            <person name="Dunlap C."/>
            <person name="Arnold A.E."/>
            <person name="Porras-Alfaro A."/>
        </authorList>
    </citation>
    <scope>NUCLEOTIDE SEQUENCE [LARGE SCALE GENOMIC DNA]</scope>
    <source>
        <strain evidence="2 3">AZ0501</strain>
    </source>
</reference>
<feature type="compositionally biased region" description="Basic and acidic residues" evidence="1">
    <location>
        <begin position="68"/>
        <end position="82"/>
    </location>
</feature>
<protein>
    <submittedName>
        <fullName evidence="2">Uncharacterized protein</fullName>
    </submittedName>
</protein>
<organism evidence="2 3">
    <name type="scientific">Bifiguratus adelaidae</name>
    <dbReference type="NCBI Taxonomy" id="1938954"/>
    <lineage>
        <taxon>Eukaryota</taxon>
        <taxon>Fungi</taxon>
        <taxon>Fungi incertae sedis</taxon>
        <taxon>Mucoromycota</taxon>
        <taxon>Mucoromycotina</taxon>
        <taxon>Endogonomycetes</taxon>
        <taxon>Endogonales</taxon>
        <taxon>Endogonales incertae sedis</taxon>
        <taxon>Bifiguratus</taxon>
    </lineage>
</organism>